<dbReference type="AlphaFoldDB" id="A0A6P8YCL2"/>
<name>A0A6P8YCL2_THRPL</name>
<dbReference type="OrthoDB" id="6771235at2759"/>
<evidence type="ECO:0000313" key="4">
    <source>
        <dbReference type="RefSeq" id="XP_034231517.1"/>
    </source>
</evidence>
<evidence type="ECO:0000313" key="3">
    <source>
        <dbReference type="Proteomes" id="UP000515158"/>
    </source>
</evidence>
<proteinExistence type="predicted"/>
<evidence type="ECO:0000259" key="2">
    <source>
        <dbReference type="Pfam" id="PF14529"/>
    </source>
</evidence>
<dbReference type="Proteomes" id="UP000515158">
    <property type="component" value="Unplaced"/>
</dbReference>
<keyword evidence="3" id="KW-1185">Reference proteome</keyword>
<dbReference type="InterPro" id="IPR005135">
    <property type="entry name" value="Endo/exonuclease/phosphatase"/>
</dbReference>
<dbReference type="GO" id="GO:0003824">
    <property type="term" value="F:catalytic activity"/>
    <property type="evidence" value="ECO:0007669"/>
    <property type="project" value="InterPro"/>
</dbReference>
<sequence length="778" mass="88819">GNSLFTGGKRKISVDPSQIEEDGIDPTRRRIEHEISMDKSKNRYSPDDLGPDFVVVVRSNDGLNIGRLHPTATTRIISENHRGYSHAKTTGANRMAIYFNTPEAANKFLDSNTCKNNNWSAEIPITRITRIGVIDNLDEVFTQEEFMEAAESNIKIVSAETLSKREGENWISSNSWKIYFSGQRLPKYISLYGLRTPVREYVQTVKRCRKCARFGHNSNDCKGTRPRCAKCGDNSHTLDNCVPSKQRYCIYCKTSEHSSEDKEICPKWKSEREIRKKMARKNISYAQAARSSHQRPAPQTWSPHREQFPRLPKQNLQDKPTKNPTSPPRKQGEKIPISSEMFEGFLKVFSNLIEQVVTLATSASDNRTTQQVVEQEMLKVFTTELEYDVQPETIDIESQEQMDCFEAPPEPQKSAQPPTDPSNSKQGPPRPKARSSIPQNRDSKTKGKKPAQGNQELKHDKPNSHIIQESQMFFLNHKKMGQYWIFNGLPPLGGRGNTICVHTSVKFETISIDLPDDIGIELTGVKILKEDNPLYIYSIYVIPSRTTTPQSWSLVSNSIKQPMIIGGDFNAHHLHWGEPRNDPRGTQVFDWITLNDLTLLNKGQATRLGRNNQRNTVIDLALSSPTISLATEWELMEDSMGSDHIPALITIQMGRGISPLKKFFTTRKWKIEERDWEKYQEEIRNHGNQLWKKQINLAAYNELVALMTTGMDKASKKRKAISTGAKHAPKPWWNQACQEAVEKRRLALRELTRHRSPENLEALDAIKKETKTHQHNKK</sequence>
<feature type="region of interest" description="Disordered" evidence="1">
    <location>
        <begin position="758"/>
        <end position="778"/>
    </location>
</feature>
<feature type="non-terminal residue" evidence="4">
    <location>
        <position position="1"/>
    </location>
</feature>
<dbReference type="KEGG" id="tpal:117639751"/>
<dbReference type="GO" id="GO:0008270">
    <property type="term" value="F:zinc ion binding"/>
    <property type="evidence" value="ECO:0007669"/>
    <property type="project" value="InterPro"/>
</dbReference>
<dbReference type="Pfam" id="PF14529">
    <property type="entry name" value="Exo_endo_phos_2"/>
    <property type="match status" value="1"/>
</dbReference>
<feature type="region of interest" description="Disordered" evidence="1">
    <location>
        <begin position="285"/>
        <end position="336"/>
    </location>
</feature>
<reference evidence="4" key="1">
    <citation type="submission" date="2025-08" db="UniProtKB">
        <authorList>
            <consortium name="RefSeq"/>
        </authorList>
    </citation>
    <scope>IDENTIFICATION</scope>
    <source>
        <tissue evidence="4">Total insect</tissue>
    </source>
</reference>
<dbReference type="InterPro" id="IPR036691">
    <property type="entry name" value="Endo/exonu/phosph_ase_sf"/>
</dbReference>
<dbReference type="InParanoid" id="A0A6P8YCL2"/>
<dbReference type="Gene3D" id="3.60.10.10">
    <property type="entry name" value="Endonuclease/exonuclease/phosphatase"/>
    <property type="match status" value="1"/>
</dbReference>
<dbReference type="GeneID" id="117639751"/>
<feature type="region of interest" description="Disordered" evidence="1">
    <location>
        <begin position="1"/>
        <end position="21"/>
    </location>
</feature>
<organism evidence="4">
    <name type="scientific">Thrips palmi</name>
    <name type="common">Melon thrips</name>
    <dbReference type="NCBI Taxonomy" id="161013"/>
    <lineage>
        <taxon>Eukaryota</taxon>
        <taxon>Metazoa</taxon>
        <taxon>Ecdysozoa</taxon>
        <taxon>Arthropoda</taxon>
        <taxon>Hexapoda</taxon>
        <taxon>Insecta</taxon>
        <taxon>Pterygota</taxon>
        <taxon>Neoptera</taxon>
        <taxon>Paraneoptera</taxon>
        <taxon>Thysanoptera</taxon>
        <taxon>Terebrantia</taxon>
        <taxon>Thripoidea</taxon>
        <taxon>Thripidae</taxon>
        <taxon>Thrips</taxon>
    </lineage>
</organism>
<gene>
    <name evidence="4" type="primary">LOC117639751</name>
</gene>
<dbReference type="SUPFAM" id="SSF57756">
    <property type="entry name" value="Retrovirus zinc finger-like domains"/>
    <property type="match status" value="1"/>
</dbReference>
<feature type="compositionally biased region" description="Basic and acidic residues" evidence="1">
    <location>
        <begin position="758"/>
        <end position="772"/>
    </location>
</feature>
<dbReference type="GO" id="GO:0003676">
    <property type="term" value="F:nucleic acid binding"/>
    <property type="evidence" value="ECO:0007669"/>
    <property type="project" value="InterPro"/>
</dbReference>
<feature type="domain" description="Endonuclease/exonuclease/phosphatase" evidence="2">
    <location>
        <begin position="535"/>
        <end position="646"/>
    </location>
</feature>
<dbReference type="RefSeq" id="XP_034231517.1">
    <property type="nucleotide sequence ID" value="XM_034375626.1"/>
</dbReference>
<accession>A0A6P8YCL2</accession>
<evidence type="ECO:0000256" key="1">
    <source>
        <dbReference type="SAM" id="MobiDB-lite"/>
    </source>
</evidence>
<dbReference type="PANTHER" id="PTHR33273:SF4">
    <property type="entry name" value="ENDONUCLEASE_EXONUCLEASE_PHOSPHATASE DOMAIN-CONTAINING PROTEIN"/>
    <property type="match status" value="1"/>
</dbReference>
<feature type="compositionally biased region" description="Polar residues" evidence="1">
    <location>
        <begin position="314"/>
        <end position="324"/>
    </location>
</feature>
<feature type="region of interest" description="Disordered" evidence="1">
    <location>
        <begin position="406"/>
        <end position="463"/>
    </location>
</feature>
<feature type="compositionally biased region" description="Polar residues" evidence="1">
    <location>
        <begin position="413"/>
        <end position="426"/>
    </location>
</feature>
<dbReference type="InterPro" id="IPR036875">
    <property type="entry name" value="Znf_CCHC_sf"/>
</dbReference>
<dbReference type="PANTHER" id="PTHR33273">
    <property type="entry name" value="DOMAIN-CONTAINING PROTEIN, PUTATIVE-RELATED"/>
    <property type="match status" value="1"/>
</dbReference>
<dbReference type="SUPFAM" id="SSF56219">
    <property type="entry name" value="DNase I-like"/>
    <property type="match status" value="1"/>
</dbReference>
<protein>
    <submittedName>
        <fullName evidence="4">Uncharacterized protein LOC117639751</fullName>
    </submittedName>
</protein>